<feature type="non-terminal residue" evidence="2">
    <location>
        <position position="1"/>
    </location>
</feature>
<name>A0A8J2PCQ1_9HEXA</name>
<reference evidence="2" key="1">
    <citation type="submission" date="2021-06" db="EMBL/GenBank/DDBJ databases">
        <authorList>
            <person name="Hodson N. C."/>
            <person name="Mongue J. A."/>
            <person name="Jaron S. K."/>
        </authorList>
    </citation>
    <scope>NUCLEOTIDE SEQUENCE</scope>
</reference>
<keyword evidence="3" id="KW-1185">Reference proteome</keyword>
<dbReference type="Proteomes" id="UP000708208">
    <property type="component" value="Unassembled WGS sequence"/>
</dbReference>
<dbReference type="PANTHER" id="PTHR46190">
    <property type="entry name" value="SI:CH211-201H21.5-RELATED"/>
    <property type="match status" value="1"/>
</dbReference>
<comment type="caution">
    <text evidence="2">The sequence shown here is derived from an EMBL/GenBank/DDBJ whole genome shotgun (WGS) entry which is preliminary data.</text>
</comment>
<dbReference type="InterPro" id="IPR001910">
    <property type="entry name" value="Inosine/uridine_hydrolase_dom"/>
</dbReference>
<organism evidence="2 3">
    <name type="scientific">Allacma fusca</name>
    <dbReference type="NCBI Taxonomy" id="39272"/>
    <lineage>
        <taxon>Eukaryota</taxon>
        <taxon>Metazoa</taxon>
        <taxon>Ecdysozoa</taxon>
        <taxon>Arthropoda</taxon>
        <taxon>Hexapoda</taxon>
        <taxon>Collembola</taxon>
        <taxon>Symphypleona</taxon>
        <taxon>Sminthuridae</taxon>
        <taxon>Allacma</taxon>
    </lineage>
</organism>
<dbReference type="AlphaFoldDB" id="A0A8J2PCQ1"/>
<evidence type="ECO:0000313" key="2">
    <source>
        <dbReference type="EMBL" id="CAG7824007.1"/>
    </source>
</evidence>
<dbReference type="InterPro" id="IPR052775">
    <property type="entry name" value="IUN_hydrolase"/>
</dbReference>
<accession>A0A8J2PCQ1</accession>
<evidence type="ECO:0000259" key="1">
    <source>
        <dbReference type="Pfam" id="PF01156"/>
    </source>
</evidence>
<dbReference type="PANTHER" id="PTHR46190:SF1">
    <property type="entry name" value="SI:CH211-201H21.5"/>
    <property type="match status" value="1"/>
</dbReference>
<dbReference type="GO" id="GO:0016799">
    <property type="term" value="F:hydrolase activity, hydrolyzing N-glycosyl compounds"/>
    <property type="evidence" value="ECO:0007669"/>
    <property type="project" value="InterPro"/>
</dbReference>
<gene>
    <name evidence="2" type="ORF">AFUS01_LOCUS34190</name>
</gene>
<protein>
    <recommendedName>
        <fullName evidence="1">Inosine/uridine-preferring nucleoside hydrolase domain-containing protein</fullName>
    </recommendedName>
</protein>
<evidence type="ECO:0000313" key="3">
    <source>
        <dbReference type="Proteomes" id="UP000708208"/>
    </source>
</evidence>
<dbReference type="EMBL" id="CAJVCH010531369">
    <property type="protein sequence ID" value="CAG7824007.1"/>
    <property type="molecule type" value="Genomic_DNA"/>
</dbReference>
<feature type="non-terminal residue" evidence="2">
    <location>
        <position position="156"/>
    </location>
</feature>
<sequence length="156" mass="17158">EANIPIFRGSESALVFAYDIGDDPYHGKDGFGDANLPPVQPKLETEHAVHAIIRLGELYKGKLTILALGPLTNLATAVRLEPEIKNWIKDLYILGGNYSALGNTTVVGEFNFVADPEAAHVVLENFDSACPMHIVPWETCVNAPITLVNFLKFYNY</sequence>
<dbReference type="Pfam" id="PF01156">
    <property type="entry name" value="IU_nuc_hydro"/>
    <property type="match status" value="1"/>
</dbReference>
<proteinExistence type="predicted"/>
<feature type="domain" description="Inosine/uridine-preferring nucleoside hydrolase" evidence="1">
    <location>
        <begin position="3"/>
        <end position="143"/>
    </location>
</feature>
<dbReference type="OrthoDB" id="432381at2759"/>